<keyword evidence="3 5" id="KW-0720">Serine protease</keyword>
<evidence type="ECO:0000256" key="4">
    <source>
        <dbReference type="ARBA" id="ARBA00026070"/>
    </source>
</evidence>
<dbReference type="GO" id="GO:0030163">
    <property type="term" value="P:protein catabolic process"/>
    <property type="evidence" value="ECO:0007669"/>
    <property type="project" value="InterPro"/>
</dbReference>
<dbReference type="STRING" id="1173111.SAMN05444955_104229"/>
<keyword evidence="6" id="KW-0812">Transmembrane</keyword>
<dbReference type="PROSITE" id="PS01046">
    <property type="entry name" value="LON_SER"/>
    <property type="match status" value="1"/>
</dbReference>
<evidence type="ECO:0000256" key="2">
    <source>
        <dbReference type="ARBA" id="ARBA00022801"/>
    </source>
</evidence>
<gene>
    <name evidence="9" type="ORF">SAMN05444955_104229</name>
</gene>
<dbReference type="InterPro" id="IPR002078">
    <property type="entry name" value="Sigma_54_int"/>
</dbReference>
<dbReference type="GO" id="GO:0004252">
    <property type="term" value="F:serine-type endopeptidase activity"/>
    <property type="evidence" value="ECO:0007669"/>
    <property type="project" value="UniProtKB-UniRule"/>
</dbReference>
<dbReference type="PROSITE" id="PS00676">
    <property type="entry name" value="SIGMA54_INTERACT_2"/>
    <property type="match status" value="1"/>
</dbReference>
<evidence type="ECO:0000256" key="1">
    <source>
        <dbReference type="ARBA" id="ARBA00022670"/>
    </source>
</evidence>
<dbReference type="Gene3D" id="3.40.50.300">
    <property type="entry name" value="P-loop containing nucleotide triphosphate hydrolases"/>
    <property type="match status" value="1"/>
</dbReference>
<dbReference type="AlphaFoldDB" id="A0A1H8D0P9"/>
<dbReference type="SMART" id="SM00382">
    <property type="entry name" value="AAA"/>
    <property type="match status" value="1"/>
</dbReference>
<comment type="similarity">
    <text evidence="5">Belongs to the peptidase S16 family.</text>
</comment>
<dbReference type="OrthoDB" id="2318150at2"/>
<dbReference type="EMBL" id="FOCQ01000004">
    <property type="protein sequence ID" value="SEN00860.1"/>
    <property type="molecule type" value="Genomic_DNA"/>
</dbReference>
<dbReference type="PROSITE" id="PS50045">
    <property type="entry name" value="SIGMA54_INTERACT_4"/>
    <property type="match status" value="1"/>
</dbReference>
<dbReference type="CDD" id="cd00009">
    <property type="entry name" value="AAA"/>
    <property type="match status" value="1"/>
</dbReference>
<evidence type="ECO:0000313" key="10">
    <source>
        <dbReference type="Proteomes" id="UP000199695"/>
    </source>
</evidence>
<dbReference type="SUPFAM" id="SSF54211">
    <property type="entry name" value="Ribosomal protein S5 domain 2-like"/>
    <property type="match status" value="1"/>
</dbReference>
<accession>A0A1H8D0P9</accession>
<keyword evidence="6" id="KW-1133">Transmembrane helix</keyword>
<dbReference type="InterPro" id="IPR027417">
    <property type="entry name" value="P-loop_NTPase"/>
</dbReference>
<dbReference type="InterPro" id="IPR008269">
    <property type="entry name" value="Lon_proteolytic"/>
</dbReference>
<feature type="domain" description="Sigma-54 factor interaction" evidence="7">
    <location>
        <begin position="93"/>
        <end position="278"/>
    </location>
</feature>
<name>A0A1H8D0P9_9BACL</name>
<evidence type="ECO:0000256" key="6">
    <source>
        <dbReference type="SAM" id="Phobius"/>
    </source>
</evidence>
<keyword evidence="1 5" id="KW-0645">Protease</keyword>
<dbReference type="InterPro" id="IPR000523">
    <property type="entry name" value="Mg_chelatse_chII-like_cat_dom"/>
</dbReference>
<evidence type="ECO:0000313" key="9">
    <source>
        <dbReference type="EMBL" id="SEN00860.1"/>
    </source>
</evidence>
<proteinExistence type="inferred from homology"/>
<dbReference type="GO" id="GO:0005524">
    <property type="term" value="F:ATP binding"/>
    <property type="evidence" value="ECO:0007669"/>
    <property type="project" value="InterPro"/>
</dbReference>
<sequence>MNWTVLLMFLQVFFSIVIGLYFWNLLRSQQTNRTALDRESRKELEKLNRMRRISLTEPLAEKTRPSKIEDIVGQEEGIRALKAALCGPNPQHVIIYGPPGVGKTAAARVILEEAKKSKTSPFNHQSRFIEIDATTARFDERGIADPLIGSVHDPIYQGAGAMGMAGIPQPKPGAVTKAHGGILFIDEIGELHPVQMNKLLKVLEDRKVFLESAYYSSEDTNTPSHIHDIFQNGLPADFRLIGATTRTPEEIPPAIRSRCMEIFFRPLLAHEIEKISVQALERIRFGYDPEAIAVIQKFATNGRDAVNIVQTAVGLAMTEGRDAIEAADVEWVIHSSQLSPRPEKKMPVSPQVGLVTGLAVYGPNLGMILEIEVSATYAGPGKGTIQITGLVDEEEMGGRQRTLRRKSMARGSVENVITVLRRTDVQPDDYHLHINFPGGIPLDGPSAGIAMASAIYSAIKGVPIDHLLAMTGELSIHGYVKPVGGVIAKVEAAKHAGAKRVIIPAENMQAIFNKMEGIEVIPVDHIETVLQLAFEQTEEQEENVASAPAVWSPTSAPV</sequence>
<feature type="transmembrane region" description="Helical" evidence="6">
    <location>
        <begin position="6"/>
        <end position="26"/>
    </location>
</feature>
<dbReference type="PROSITE" id="PS51786">
    <property type="entry name" value="LON_PROTEOLYTIC"/>
    <property type="match status" value="1"/>
</dbReference>
<organism evidence="9 10">
    <name type="scientific">Lihuaxuella thermophila</name>
    <dbReference type="NCBI Taxonomy" id="1173111"/>
    <lineage>
        <taxon>Bacteria</taxon>
        <taxon>Bacillati</taxon>
        <taxon>Bacillota</taxon>
        <taxon>Bacilli</taxon>
        <taxon>Bacillales</taxon>
        <taxon>Thermoactinomycetaceae</taxon>
        <taxon>Lihuaxuella</taxon>
    </lineage>
</organism>
<feature type="active site" evidence="5">
    <location>
        <position position="489"/>
    </location>
</feature>
<dbReference type="GO" id="GO:0006508">
    <property type="term" value="P:proteolysis"/>
    <property type="evidence" value="ECO:0007669"/>
    <property type="project" value="UniProtKB-KW"/>
</dbReference>
<evidence type="ECO:0000256" key="3">
    <source>
        <dbReference type="ARBA" id="ARBA00022825"/>
    </source>
</evidence>
<dbReference type="SUPFAM" id="SSF52540">
    <property type="entry name" value="P-loop containing nucleoside triphosphate hydrolases"/>
    <property type="match status" value="1"/>
</dbReference>
<keyword evidence="10" id="KW-1185">Reference proteome</keyword>
<evidence type="ECO:0000256" key="5">
    <source>
        <dbReference type="PROSITE-ProRule" id="PRU01122"/>
    </source>
</evidence>
<keyword evidence="2 5" id="KW-0378">Hydrolase</keyword>
<dbReference type="InterPro" id="IPR025943">
    <property type="entry name" value="Sigma_54_int_dom_ATP-bd_2"/>
</dbReference>
<reference evidence="9 10" key="1">
    <citation type="submission" date="2016-10" db="EMBL/GenBank/DDBJ databases">
        <authorList>
            <person name="de Groot N.N."/>
        </authorList>
    </citation>
    <scope>NUCLEOTIDE SEQUENCE [LARGE SCALE GENOMIC DNA]</scope>
    <source>
        <strain evidence="9 10">DSM 46701</strain>
    </source>
</reference>
<dbReference type="InterPro" id="IPR003593">
    <property type="entry name" value="AAA+_ATPase"/>
</dbReference>
<dbReference type="GO" id="GO:0006355">
    <property type="term" value="P:regulation of DNA-templated transcription"/>
    <property type="evidence" value="ECO:0007669"/>
    <property type="project" value="InterPro"/>
</dbReference>
<dbReference type="InterPro" id="IPR014251">
    <property type="entry name" value="Spore_LonB"/>
</dbReference>
<evidence type="ECO:0000259" key="8">
    <source>
        <dbReference type="PROSITE" id="PS51786"/>
    </source>
</evidence>
<dbReference type="Gene3D" id="3.30.230.10">
    <property type="match status" value="1"/>
</dbReference>
<dbReference type="NCBIfam" id="TIGR02902">
    <property type="entry name" value="spore_lonB"/>
    <property type="match status" value="1"/>
</dbReference>
<dbReference type="PANTHER" id="PTHR10046">
    <property type="entry name" value="ATP DEPENDENT LON PROTEASE FAMILY MEMBER"/>
    <property type="match status" value="1"/>
</dbReference>
<evidence type="ECO:0000259" key="7">
    <source>
        <dbReference type="PROSITE" id="PS50045"/>
    </source>
</evidence>
<dbReference type="GO" id="GO:0004176">
    <property type="term" value="F:ATP-dependent peptidase activity"/>
    <property type="evidence" value="ECO:0007669"/>
    <property type="project" value="UniProtKB-UniRule"/>
</dbReference>
<feature type="domain" description="Lon proteolytic" evidence="8">
    <location>
        <begin position="349"/>
        <end position="536"/>
    </location>
</feature>
<dbReference type="InterPro" id="IPR014721">
    <property type="entry name" value="Ribsml_uS5_D2-typ_fold_subgr"/>
</dbReference>
<dbReference type="InterPro" id="IPR008268">
    <property type="entry name" value="Peptidase_S16_AS"/>
</dbReference>
<dbReference type="Pfam" id="PF05362">
    <property type="entry name" value="Lon_C"/>
    <property type="match status" value="1"/>
</dbReference>
<dbReference type="Proteomes" id="UP000199695">
    <property type="component" value="Unassembled WGS sequence"/>
</dbReference>
<dbReference type="InterPro" id="IPR020568">
    <property type="entry name" value="Ribosomal_Su5_D2-typ_SF"/>
</dbReference>
<dbReference type="EC" id="3.4.21.53" evidence="5"/>
<feature type="active site" evidence="5">
    <location>
        <position position="446"/>
    </location>
</feature>
<protein>
    <recommendedName>
        <fullName evidence="5">endopeptidase La</fullName>
        <ecNumber evidence="5">3.4.21.53</ecNumber>
    </recommendedName>
</protein>
<dbReference type="Pfam" id="PF01078">
    <property type="entry name" value="Mg_chelatase"/>
    <property type="match status" value="1"/>
</dbReference>
<keyword evidence="6" id="KW-0472">Membrane</keyword>
<comment type="subunit">
    <text evidence="4">Homohexamer. Organized in a ring with a central cavity.</text>
</comment>
<comment type="catalytic activity">
    <reaction evidence="5">
        <text>Hydrolysis of proteins in presence of ATP.</text>
        <dbReference type="EC" id="3.4.21.53"/>
    </reaction>
</comment>
<dbReference type="InterPro" id="IPR027065">
    <property type="entry name" value="Lon_Prtase"/>
</dbReference>
<dbReference type="RefSeq" id="WP_089966455.1">
    <property type="nucleotide sequence ID" value="NZ_FOCQ01000004.1"/>
</dbReference>
<dbReference type="PRINTS" id="PR00830">
    <property type="entry name" value="ENDOLAPTASE"/>
</dbReference>